<dbReference type="InterPro" id="IPR043129">
    <property type="entry name" value="ATPase_NBD"/>
</dbReference>
<name>A0A917W7T3_9ACTN</name>
<dbReference type="InterPro" id="IPR000600">
    <property type="entry name" value="ROK"/>
</dbReference>
<dbReference type="SUPFAM" id="SSF53067">
    <property type="entry name" value="Actin-like ATPase domain"/>
    <property type="match status" value="1"/>
</dbReference>
<dbReference type="EMBL" id="BMMZ01000011">
    <property type="protein sequence ID" value="GGL75743.1"/>
    <property type="molecule type" value="Genomic_DNA"/>
</dbReference>
<keyword evidence="3" id="KW-1185">Reference proteome</keyword>
<proteinExistence type="inferred from homology"/>
<dbReference type="PANTHER" id="PTHR18964">
    <property type="entry name" value="ROK (REPRESSOR, ORF, KINASE) FAMILY"/>
    <property type="match status" value="1"/>
</dbReference>
<organism evidence="2 3">
    <name type="scientific">Microlunatus endophyticus</name>
    <dbReference type="NCBI Taxonomy" id="1716077"/>
    <lineage>
        <taxon>Bacteria</taxon>
        <taxon>Bacillati</taxon>
        <taxon>Actinomycetota</taxon>
        <taxon>Actinomycetes</taxon>
        <taxon>Propionibacteriales</taxon>
        <taxon>Propionibacteriaceae</taxon>
        <taxon>Microlunatus</taxon>
    </lineage>
</organism>
<comment type="similarity">
    <text evidence="1">Belongs to the ROK (NagC/XylR) family.</text>
</comment>
<sequence>MGLLAERERTEFMTVSNGSSGESVLAIDIGGTKIAIAVVSSDGTITHQRRVPTLHRADGDATFAPLGAGLAETIAEAGLEGTQLRVGIGSAGPIDSPGGWISPVNIGAWREYPIVAKVAEAVRTVSGVQPLVGLAQDGHCMALGEHWLGAGKDLHSMVGMVLSTGVGAGAVINDRLFGGLTGNAVLLGHISVNAWGDECVCGGHGCVEMYARGPAMVEAAQAKGWTGGDDAEALTSDARAGNEIAIAVIDDGMRALAAGIAATATLLDVTHFVLGGGVSKAGAVIFEPLRKHIADYATMSYVADLEVRPAELENAGLLGAAALALSVDS</sequence>
<dbReference type="Gene3D" id="3.30.420.40">
    <property type="match status" value="2"/>
</dbReference>
<evidence type="ECO:0000313" key="2">
    <source>
        <dbReference type="EMBL" id="GGL75743.1"/>
    </source>
</evidence>
<accession>A0A917W7T3</accession>
<evidence type="ECO:0000313" key="3">
    <source>
        <dbReference type="Proteomes" id="UP000613840"/>
    </source>
</evidence>
<evidence type="ECO:0000256" key="1">
    <source>
        <dbReference type="ARBA" id="ARBA00006479"/>
    </source>
</evidence>
<evidence type="ECO:0008006" key="4">
    <source>
        <dbReference type="Google" id="ProtNLM"/>
    </source>
</evidence>
<dbReference type="PANTHER" id="PTHR18964:SF169">
    <property type="entry name" value="N-ACETYLMANNOSAMINE KINASE"/>
    <property type="match status" value="1"/>
</dbReference>
<reference evidence="2" key="1">
    <citation type="journal article" date="2014" name="Int. J. Syst. Evol. Microbiol.">
        <title>Complete genome sequence of Corynebacterium casei LMG S-19264T (=DSM 44701T), isolated from a smear-ripened cheese.</title>
        <authorList>
            <consortium name="US DOE Joint Genome Institute (JGI-PGF)"/>
            <person name="Walter F."/>
            <person name="Albersmeier A."/>
            <person name="Kalinowski J."/>
            <person name="Ruckert C."/>
        </authorList>
    </citation>
    <scope>NUCLEOTIDE SEQUENCE</scope>
    <source>
        <strain evidence="2">CGMCC 4.7306</strain>
    </source>
</reference>
<comment type="caution">
    <text evidence="2">The sequence shown here is derived from an EMBL/GenBank/DDBJ whole genome shotgun (WGS) entry which is preliminary data.</text>
</comment>
<gene>
    <name evidence="2" type="ORF">GCM10011575_37410</name>
</gene>
<protein>
    <recommendedName>
        <fullName evidence="4">Glucokinase</fullName>
    </recommendedName>
</protein>
<dbReference type="Pfam" id="PF00480">
    <property type="entry name" value="ROK"/>
    <property type="match status" value="1"/>
</dbReference>
<dbReference type="Proteomes" id="UP000613840">
    <property type="component" value="Unassembled WGS sequence"/>
</dbReference>
<reference evidence="2" key="2">
    <citation type="submission" date="2020-09" db="EMBL/GenBank/DDBJ databases">
        <authorList>
            <person name="Sun Q."/>
            <person name="Zhou Y."/>
        </authorList>
    </citation>
    <scope>NUCLEOTIDE SEQUENCE</scope>
    <source>
        <strain evidence="2">CGMCC 4.7306</strain>
    </source>
</reference>
<dbReference type="AlphaFoldDB" id="A0A917W7T3"/>